<comment type="similarity">
    <text evidence="6 7">Belongs to the class I-like SAM-binding methyltransferase superfamily. C5-methyltransferase family.</text>
</comment>
<comment type="catalytic activity">
    <reaction evidence="5 8">
        <text>a 2'-deoxycytidine in DNA + S-adenosyl-L-methionine = a 5-methyl-2'-deoxycytidine in DNA + S-adenosyl-L-homocysteine + H(+)</text>
        <dbReference type="Rhea" id="RHEA:13681"/>
        <dbReference type="Rhea" id="RHEA-COMP:11369"/>
        <dbReference type="Rhea" id="RHEA-COMP:11370"/>
        <dbReference type="ChEBI" id="CHEBI:15378"/>
        <dbReference type="ChEBI" id="CHEBI:57856"/>
        <dbReference type="ChEBI" id="CHEBI:59789"/>
        <dbReference type="ChEBI" id="CHEBI:85452"/>
        <dbReference type="ChEBI" id="CHEBI:85454"/>
        <dbReference type="EC" id="2.1.1.37"/>
    </reaction>
</comment>
<dbReference type="GO" id="GO:0009307">
    <property type="term" value="P:DNA restriction-modification system"/>
    <property type="evidence" value="ECO:0007669"/>
    <property type="project" value="UniProtKB-KW"/>
</dbReference>
<evidence type="ECO:0000313" key="9">
    <source>
        <dbReference type="EMBL" id="RKF31931.1"/>
    </source>
</evidence>
<gene>
    <name evidence="9" type="ORF">BCY89_17435</name>
</gene>
<dbReference type="InterPro" id="IPR029063">
    <property type="entry name" value="SAM-dependent_MTases_sf"/>
</dbReference>
<dbReference type="Gene3D" id="3.90.120.10">
    <property type="entry name" value="DNA Methylase, subunit A, domain 2"/>
    <property type="match status" value="1"/>
</dbReference>
<evidence type="ECO:0000256" key="4">
    <source>
        <dbReference type="ARBA" id="ARBA00022747"/>
    </source>
</evidence>
<evidence type="ECO:0000256" key="7">
    <source>
        <dbReference type="RuleBase" id="RU000416"/>
    </source>
</evidence>
<dbReference type="InterPro" id="IPR050390">
    <property type="entry name" value="C5-Methyltransferase"/>
</dbReference>
<keyword evidence="3 6" id="KW-0949">S-adenosyl-L-methionine</keyword>
<protein>
    <recommendedName>
        <fullName evidence="8">Cytosine-specific methyltransferase</fullName>
        <ecNumber evidence="8">2.1.1.37</ecNumber>
    </recommendedName>
</protein>
<proteinExistence type="inferred from homology"/>
<feature type="active site" evidence="6">
    <location>
        <position position="155"/>
    </location>
</feature>
<keyword evidence="1 6" id="KW-0489">Methyltransferase</keyword>
<dbReference type="PANTHER" id="PTHR10629:SF52">
    <property type="entry name" value="DNA (CYTOSINE-5)-METHYLTRANSFERASE 1"/>
    <property type="match status" value="1"/>
</dbReference>
<dbReference type="InterPro" id="IPR018117">
    <property type="entry name" value="C5_DNA_meth_AS"/>
</dbReference>
<dbReference type="GO" id="GO:0003677">
    <property type="term" value="F:DNA binding"/>
    <property type="evidence" value="ECO:0007669"/>
    <property type="project" value="TreeGrafter"/>
</dbReference>
<dbReference type="GO" id="GO:0003886">
    <property type="term" value="F:DNA (cytosine-5-)-methyltransferase activity"/>
    <property type="evidence" value="ECO:0007669"/>
    <property type="project" value="UniProtKB-EC"/>
</dbReference>
<dbReference type="PRINTS" id="PR00105">
    <property type="entry name" value="C5METTRFRASE"/>
</dbReference>
<dbReference type="EMBL" id="MCAQ01000028">
    <property type="protein sequence ID" value="RKF31931.1"/>
    <property type="molecule type" value="Genomic_DNA"/>
</dbReference>
<keyword evidence="2 6" id="KW-0808">Transferase</keyword>
<dbReference type="NCBIfam" id="TIGR00675">
    <property type="entry name" value="dcm"/>
    <property type="match status" value="1"/>
</dbReference>
<evidence type="ECO:0000256" key="2">
    <source>
        <dbReference type="ARBA" id="ARBA00022679"/>
    </source>
</evidence>
<organism evidence="9 10">
    <name type="scientific">Sphingobacterium siyangense</name>
    <dbReference type="NCBI Taxonomy" id="459529"/>
    <lineage>
        <taxon>Bacteria</taxon>
        <taxon>Pseudomonadati</taxon>
        <taxon>Bacteroidota</taxon>
        <taxon>Sphingobacteriia</taxon>
        <taxon>Sphingobacteriales</taxon>
        <taxon>Sphingobacteriaceae</taxon>
        <taxon>Sphingobacterium</taxon>
    </lineage>
</organism>
<accession>A0A420FGG3</accession>
<dbReference type="SUPFAM" id="SSF53335">
    <property type="entry name" value="S-adenosyl-L-methionine-dependent methyltransferases"/>
    <property type="match status" value="1"/>
</dbReference>
<evidence type="ECO:0000256" key="8">
    <source>
        <dbReference type="RuleBase" id="RU000417"/>
    </source>
</evidence>
<dbReference type="GO" id="GO:0032259">
    <property type="term" value="P:methylation"/>
    <property type="evidence" value="ECO:0007669"/>
    <property type="project" value="UniProtKB-KW"/>
</dbReference>
<dbReference type="PROSITE" id="PS51679">
    <property type="entry name" value="SAM_MT_C5"/>
    <property type="match status" value="1"/>
</dbReference>
<evidence type="ECO:0000256" key="3">
    <source>
        <dbReference type="ARBA" id="ARBA00022691"/>
    </source>
</evidence>
<dbReference type="Pfam" id="PF00145">
    <property type="entry name" value="DNA_methylase"/>
    <property type="match status" value="1"/>
</dbReference>
<dbReference type="PROSITE" id="PS00095">
    <property type="entry name" value="C5_MTASE_2"/>
    <property type="match status" value="1"/>
</dbReference>
<dbReference type="RefSeq" id="WP_120336157.1">
    <property type="nucleotide sequence ID" value="NZ_MCAQ01000028.1"/>
</dbReference>
<dbReference type="GO" id="GO:0044027">
    <property type="term" value="P:negative regulation of gene expression via chromosomal CpG island methylation"/>
    <property type="evidence" value="ECO:0007669"/>
    <property type="project" value="TreeGrafter"/>
</dbReference>
<dbReference type="InterPro" id="IPR001525">
    <property type="entry name" value="C5_MeTfrase"/>
</dbReference>
<evidence type="ECO:0000256" key="5">
    <source>
        <dbReference type="ARBA" id="ARBA00047422"/>
    </source>
</evidence>
<dbReference type="EC" id="2.1.1.37" evidence="8"/>
<keyword evidence="10" id="KW-1185">Reference proteome</keyword>
<dbReference type="PANTHER" id="PTHR10629">
    <property type="entry name" value="CYTOSINE-SPECIFIC METHYLTRANSFERASE"/>
    <property type="match status" value="1"/>
</dbReference>
<comment type="caution">
    <text evidence="9">The sequence shown here is derived from an EMBL/GenBank/DDBJ whole genome shotgun (WGS) entry which is preliminary data.</text>
</comment>
<keyword evidence="4" id="KW-0680">Restriction system</keyword>
<reference evidence="9 10" key="1">
    <citation type="submission" date="2016-07" db="EMBL/GenBank/DDBJ databases">
        <title>Genome analysis of Sphingobacterium siyangense T12B17.</title>
        <authorList>
            <person name="Xu D."/>
            <person name="Su Y."/>
            <person name="Zheng S."/>
        </authorList>
    </citation>
    <scope>NUCLEOTIDE SEQUENCE [LARGE SCALE GENOMIC DNA]</scope>
    <source>
        <strain evidence="9 10">T12B17</strain>
    </source>
</reference>
<dbReference type="AlphaFoldDB" id="A0A420FGG3"/>
<dbReference type="Proteomes" id="UP000286402">
    <property type="component" value="Unassembled WGS sequence"/>
</dbReference>
<dbReference type="InterPro" id="IPR031303">
    <property type="entry name" value="C5_meth_CS"/>
</dbReference>
<dbReference type="Gene3D" id="3.40.50.150">
    <property type="entry name" value="Vaccinia Virus protein VP39"/>
    <property type="match status" value="1"/>
</dbReference>
<name>A0A420FGG3_9SPHI</name>
<evidence type="ECO:0000313" key="10">
    <source>
        <dbReference type="Proteomes" id="UP000286402"/>
    </source>
</evidence>
<evidence type="ECO:0000256" key="6">
    <source>
        <dbReference type="PROSITE-ProRule" id="PRU01016"/>
    </source>
</evidence>
<dbReference type="PROSITE" id="PS00094">
    <property type="entry name" value="C5_MTASE_1"/>
    <property type="match status" value="1"/>
</dbReference>
<sequence>MNDVKFLSVEAAAEALEFSPQYVRKLLREEKLTGDRVGKTWVISKEVIDNFDRTTHLKANSDFDRVSTVGRKKDKPIVLSFFSGAMGLDIGLEKAGFQTLLACEIDKAGRKTIIRNNPNIGLIGDIRNYTSQDILRHAGLEPGAEVDVIAGGPPCQAFSTAGKRNGFQDERGNVFLKYLEIIEEIKPRYAVIENVRGLLSTKLIIDIEDDITKDFNQELKDTAGSALYYIKLRLEAAGYAVSFNLYNSANFGSPQIRERVVLICSRDGSALPHLSPTHSENGEHGLKKWNTFKKAIKGISEECDYIPFPEKRLKYYRMLTAGQNWRNLPVEVQPEAMGKSFYLGGGKTGFYRRIAWDRPAPTLVTHPAMPATDLGHPEENRPLSIQEYKRVQEFPDNWVIEGSILDKYRQIGNAVPVSLGKAVGDCLMNALKDRKTNNIQDFKFSRYTNTSDSAWTREFVRTQQRFVQQELKF</sequence>
<evidence type="ECO:0000256" key="1">
    <source>
        <dbReference type="ARBA" id="ARBA00022603"/>
    </source>
</evidence>